<organism evidence="2">
    <name type="scientific">candidate division WOR-3 bacterium</name>
    <dbReference type="NCBI Taxonomy" id="2052148"/>
    <lineage>
        <taxon>Bacteria</taxon>
        <taxon>Bacteria division WOR-3</taxon>
    </lineage>
</organism>
<keyword evidence="1" id="KW-0732">Signal</keyword>
<name>A0A7C6EEY3_UNCW3</name>
<sequence>MKGGLMKKFVVVFGALLLINTVIFSLNYIESSAGLQTPQLESGRTELEMADINQDGHIDILSIGDHGSPYINTQEHGIMVWFGDGQGNWNVFQNGNFGYGGIAVGDINNDGHLDVGYGMHHNYSSDDFGDSILEAALGDGTGQNWTPWDDGISTGGDWGMFSTDFADVNNDGYLDIGSVSFGADDGIHIFLNNGDGTWRQCFGFLGGNSTMHFNFGDVNSDGNADFCVAHQYGSIYLGDGEGNFVLADGNLPPAGNLGRLGTSLGDVDNDGDMDFAFTNTNGGIEVWTWQGNNTWANFSGNLPTAGPYYLTQLYDMNIDGYIDVIAFGDSTITLWLGNGAGSWTQDVTFYTPGPGSAEAFRVGGDADHNGYPDIALVSEEGSGWNPINHLRFYKETSVPESLFVFPVFPRGRERFEAGSVLFIDWTCGVPPGRIANMRLEYSTTGLNGPWLMITPNTPNNGRYQWRIPEGIASESCYIRYTAMSSYNRDTAVSIAVTRAPFKISPITSIKEARVVQPVKPNLSITPTISPRNIEIKISTFGLKKTELKVYDNQGKLIKNLFKTWGNGEFCINWDKTDQNRRSVPAGNYFIVLEGGDKRLVGKVVIVN</sequence>
<dbReference type="Pfam" id="PF13517">
    <property type="entry name" value="FG-GAP_3"/>
    <property type="match status" value="3"/>
</dbReference>
<evidence type="ECO:0008006" key="3">
    <source>
        <dbReference type="Google" id="ProtNLM"/>
    </source>
</evidence>
<dbReference type="PANTHER" id="PTHR46580">
    <property type="entry name" value="SENSOR KINASE-RELATED"/>
    <property type="match status" value="1"/>
</dbReference>
<gene>
    <name evidence="2" type="ORF">ENW73_01475</name>
</gene>
<comment type="caution">
    <text evidence="2">The sequence shown here is derived from an EMBL/GenBank/DDBJ whole genome shotgun (WGS) entry which is preliminary data.</text>
</comment>
<dbReference type="AlphaFoldDB" id="A0A7C6EEY3"/>
<dbReference type="InterPro" id="IPR013517">
    <property type="entry name" value="FG-GAP"/>
</dbReference>
<dbReference type="Gene3D" id="2.130.10.130">
    <property type="entry name" value="Integrin alpha, N-terminal"/>
    <property type="match status" value="2"/>
</dbReference>
<protein>
    <recommendedName>
        <fullName evidence="3">FlgD Ig-like domain-containing protein</fullName>
    </recommendedName>
</protein>
<evidence type="ECO:0000313" key="2">
    <source>
        <dbReference type="EMBL" id="HHS51523.1"/>
    </source>
</evidence>
<dbReference type="PANTHER" id="PTHR46580:SF4">
    <property type="entry name" value="ATP_GTP-BINDING PROTEIN"/>
    <property type="match status" value="1"/>
</dbReference>
<evidence type="ECO:0000256" key="1">
    <source>
        <dbReference type="ARBA" id="ARBA00022729"/>
    </source>
</evidence>
<accession>A0A7C6EEY3</accession>
<dbReference type="InterPro" id="IPR028994">
    <property type="entry name" value="Integrin_alpha_N"/>
</dbReference>
<dbReference type="Gene3D" id="2.60.40.4070">
    <property type="match status" value="1"/>
</dbReference>
<proteinExistence type="predicted"/>
<dbReference type="SUPFAM" id="SSF69318">
    <property type="entry name" value="Integrin alpha N-terminal domain"/>
    <property type="match status" value="1"/>
</dbReference>
<reference evidence="2" key="1">
    <citation type="journal article" date="2020" name="mSystems">
        <title>Genome- and Community-Level Interaction Insights into Carbon Utilization and Element Cycling Functions of Hydrothermarchaeota in Hydrothermal Sediment.</title>
        <authorList>
            <person name="Zhou Z."/>
            <person name="Liu Y."/>
            <person name="Xu W."/>
            <person name="Pan J."/>
            <person name="Luo Z.H."/>
            <person name="Li M."/>
        </authorList>
    </citation>
    <scope>NUCLEOTIDE SEQUENCE [LARGE SCALE GENOMIC DNA]</scope>
    <source>
        <strain evidence="2">SpSt-876</strain>
    </source>
</reference>
<dbReference type="EMBL" id="DTLI01000032">
    <property type="protein sequence ID" value="HHS51523.1"/>
    <property type="molecule type" value="Genomic_DNA"/>
</dbReference>